<evidence type="ECO:0000256" key="2">
    <source>
        <dbReference type="ARBA" id="ARBA00010961"/>
    </source>
</evidence>
<dbReference type="InterPro" id="IPR001207">
    <property type="entry name" value="Transposase_mutator"/>
</dbReference>
<proteinExistence type="inferred from homology"/>
<evidence type="ECO:0000256" key="1">
    <source>
        <dbReference type="ARBA" id="ARBA00002190"/>
    </source>
</evidence>
<evidence type="ECO:0000256" key="6">
    <source>
        <dbReference type="RuleBase" id="RU365089"/>
    </source>
</evidence>
<keyword evidence="4 6" id="KW-0238">DNA-binding</keyword>
<evidence type="ECO:0000256" key="4">
    <source>
        <dbReference type="ARBA" id="ARBA00023125"/>
    </source>
</evidence>
<keyword evidence="3 6" id="KW-0815">Transposition</keyword>
<dbReference type="GO" id="GO:0006313">
    <property type="term" value="P:DNA transposition"/>
    <property type="evidence" value="ECO:0007669"/>
    <property type="project" value="UniProtKB-UniRule"/>
</dbReference>
<evidence type="ECO:0000256" key="3">
    <source>
        <dbReference type="ARBA" id="ARBA00022578"/>
    </source>
</evidence>
<dbReference type="PANTHER" id="PTHR33217:SF8">
    <property type="entry name" value="MUTATOR FAMILY TRANSPOSASE"/>
    <property type="match status" value="1"/>
</dbReference>
<organism evidence="7 8">
    <name type="scientific">Candidatus Roizmanbacteria bacterium CG_4_10_14_0_8_um_filter_33_9</name>
    <dbReference type="NCBI Taxonomy" id="1974826"/>
    <lineage>
        <taxon>Bacteria</taxon>
        <taxon>Candidatus Roizmaniibacteriota</taxon>
    </lineage>
</organism>
<dbReference type="PANTHER" id="PTHR33217">
    <property type="entry name" value="TRANSPOSASE FOR INSERTION SEQUENCE ELEMENT IS1081"/>
    <property type="match status" value="1"/>
</dbReference>
<sequence>MDKNINRDERIRRMFKLMMESLMEGERTAFLGYDKYDNSRKETTNSRNGYYERDLLTGLGNLAGLSVPRDRLGEFASDFIDAYEHSTRPMDKLIMQLYAKGMSTRDINDVIKQIYGKDLSPQAVTEITKEIEEERLIWETRTLKKRYSIIFIDALFVKIRRDKVSSDAVYIVAGIDEEGHRDILGQYVAGEESATFWKQTLADIKSRGVKEVLLFVFDGLTGLEEVVKEVYPKSQNQLCVVHQIRNTLSYVRASHKEAVAGDLKSVYRSKTLEEAKANLLKIKSKWQSLYPRLFNRWIDKIETLMRFLEFPEYLRPHIYSTNWLERLNKEFRKVIKTKNSFPTEDSVRNVIYFKIKDISRRWDSQRLNGFVSYHADLQFLWEKYYQSGKEVFTQST</sequence>
<keyword evidence="6" id="KW-0814">Transposable element</keyword>
<keyword evidence="5 6" id="KW-0233">DNA recombination</keyword>
<dbReference type="Pfam" id="PF00872">
    <property type="entry name" value="Transposase_mut"/>
    <property type="match status" value="1"/>
</dbReference>
<name>A0A2M7QIB7_9BACT</name>
<gene>
    <name evidence="7" type="ORF">COY87_05270</name>
</gene>
<dbReference type="GO" id="GO:0004803">
    <property type="term" value="F:transposase activity"/>
    <property type="evidence" value="ECO:0007669"/>
    <property type="project" value="UniProtKB-UniRule"/>
</dbReference>
<accession>A0A2M7QIB7</accession>
<dbReference type="AlphaFoldDB" id="A0A2M7QIB7"/>
<dbReference type="EMBL" id="PFLI01000182">
    <property type="protein sequence ID" value="PIY71610.1"/>
    <property type="molecule type" value="Genomic_DNA"/>
</dbReference>
<dbReference type="NCBIfam" id="NF033543">
    <property type="entry name" value="transpos_IS256"/>
    <property type="match status" value="1"/>
</dbReference>
<comment type="similarity">
    <text evidence="2 6">Belongs to the transposase mutator family.</text>
</comment>
<dbReference type="Proteomes" id="UP000229401">
    <property type="component" value="Unassembled WGS sequence"/>
</dbReference>
<comment type="caution">
    <text evidence="7">The sequence shown here is derived from an EMBL/GenBank/DDBJ whole genome shotgun (WGS) entry which is preliminary data.</text>
</comment>
<protein>
    <recommendedName>
        <fullName evidence="6">Mutator family transposase</fullName>
    </recommendedName>
</protein>
<dbReference type="PROSITE" id="PS01007">
    <property type="entry name" value="TRANSPOSASE_MUTATOR"/>
    <property type="match status" value="1"/>
</dbReference>
<dbReference type="GO" id="GO:0003677">
    <property type="term" value="F:DNA binding"/>
    <property type="evidence" value="ECO:0007669"/>
    <property type="project" value="UniProtKB-UniRule"/>
</dbReference>
<reference evidence="8" key="1">
    <citation type="submission" date="2017-09" db="EMBL/GenBank/DDBJ databases">
        <title>Depth-based differentiation of microbial function through sediment-hosted aquifers and enrichment of novel symbionts in the deep terrestrial subsurface.</title>
        <authorList>
            <person name="Probst A.J."/>
            <person name="Ladd B."/>
            <person name="Jarett J.K."/>
            <person name="Geller-Mcgrath D.E."/>
            <person name="Sieber C.M.K."/>
            <person name="Emerson J.B."/>
            <person name="Anantharaman K."/>
            <person name="Thomas B.C."/>
            <person name="Malmstrom R."/>
            <person name="Stieglmeier M."/>
            <person name="Klingl A."/>
            <person name="Woyke T."/>
            <person name="Ryan C.M."/>
            <person name="Banfield J.F."/>
        </authorList>
    </citation>
    <scope>NUCLEOTIDE SEQUENCE [LARGE SCALE GENOMIC DNA]</scope>
</reference>
<evidence type="ECO:0000256" key="5">
    <source>
        <dbReference type="ARBA" id="ARBA00023172"/>
    </source>
</evidence>
<evidence type="ECO:0000313" key="7">
    <source>
        <dbReference type="EMBL" id="PIY71610.1"/>
    </source>
</evidence>
<evidence type="ECO:0000313" key="8">
    <source>
        <dbReference type="Proteomes" id="UP000229401"/>
    </source>
</evidence>
<comment type="function">
    <text evidence="1 6">Required for the transposition of the insertion element.</text>
</comment>